<dbReference type="AlphaFoldDB" id="A0A699KXC4"/>
<sequence>MFSVRSLGANTDDSINNGIGPYVFKDMDEHNALVQLFRTARDKCNNTDIPEFKVKLYNVVRTRQHKLPTAYTLGASIFENGPETKTDYDVIIDQQFGPP</sequence>
<comment type="caution">
    <text evidence="1">The sequence shown here is derived from an EMBL/GenBank/DDBJ whole genome shotgun (WGS) entry which is preliminary data.</text>
</comment>
<accession>A0A699KXC4</accession>
<evidence type="ECO:0000313" key="1">
    <source>
        <dbReference type="EMBL" id="GFB07012.1"/>
    </source>
</evidence>
<name>A0A699KXC4_TANCI</name>
<dbReference type="EMBL" id="BKCJ010545578">
    <property type="protein sequence ID" value="GFB07012.1"/>
    <property type="molecule type" value="Genomic_DNA"/>
</dbReference>
<protein>
    <submittedName>
        <fullName evidence="1">Nucleic acid-binding, OB-fold protein</fullName>
    </submittedName>
</protein>
<organism evidence="1">
    <name type="scientific">Tanacetum cinerariifolium</name>
    <name type="common">Dalmatian daisy</name>
    <name type="synonym">Chrysanthemum cinerariifolium</name>
    <dbReference type="NCBI Taxonomy" id="118510"/>
    <lineage>
        <taxon>Eukaryota</taxon>
        <taxon>Viridiplantae</taxon>
        <taxon>Streptophyta</taxon>
        <taxon>Embryophyta</taxon>
        <taxon>Tracheophyta</taxon>
        <taxon>Spermatophyta</taxon>
        <taxon>Magnoliopsida</taxon>
        <taxon>eudicotyledons</taxon>
        <taxon>Gunneridae</taxon>
        <taxon>Pentapetalae</taxon>
        <taxon>asterids</taxon>
        <taxon>campanulids</taxon>
        <taxon>Asterales</taxon>
        <taxon>Asteraceae</taxon>
        <taxon>Asteroideae</taxon>
        <taxon>Anthemideae</taxon>
        <taxon>Anthemidinae</taxon>
        <taxon>Tanacetum</taxon>
    </lineage>
</organism>
<reference evidence="1" key="1">
    <citation type="journal article" date="2019" name="Sci. Rep.">
        <title>Draft genome of Tanacetum cinerariifolium, the natural source of mosquito coil.</title>
        <authorList>
            <person name="Yamashiro T."/>
            <person name="Shiraishi A."/>
            <person name="Satake H."/>
            <person name="Nakayama K."/>
        </authorList>
    </citation>
    <scope>NUCLEOTIDE SEQUENCE</scope>
</reference>
<proteinExistence type="predicted"/>
<gene>
    <name evidence="1" type="ORF">Tci_678983</name>
</gene>